<evidence type="ECO:0000313" key="4">
    <source>
        <dbReference type="Proteomes" id="UP000682733"/>
    </source>
</evidence>
<evidence type="ECO:0000313" key="2">
    <source>
        <dbReference type="EMBL" id="CAF1507730.1"/>
    </source>
</evidence>
<protein>
    <submittedName>
        <fullName evidence="3">Uncharacterized protein</fullName>
    </submittedName>
</protein>
<dbReference type="EMBL" id="CAJNOK010034816">
    <property type="protein sequence ID" value="CAF1507730.1"/>
    <property type="molecule type" value="Genomic_DNA"/>
</dbReference>
<feature type="region of interest" description="Disordered" evidence="1">
    <location>
        <begin position="1"/>
        <end position="30"/>
    </location>
</feature>
<dbReference type="EMBL" id="CAJOBA010056862">
    <property type="protein sequence ID" value="CAF4295786.1"/>
    <property type="molecule type" value="Genomic_DNA"/>
</dbReference>
<feature type="compositionally biased region" description="Polar residues" evidence="1">
    <location>
        <begin position="111"/>
        <end position="122"/>
    </location>
</feature>
<organism evidence="3 4">
    <name type="scientific">Didymodactylos carnosus</name>
    <dbReference type="NCBI Taxonomy" id="1234261"/>
    <lineage>
        <taxon>Eukaryota</taxon>
        <taxon>Metazoa</taxon>
        <taxon>Spiralia</taxon>
        <taxon>Gnathifera</taxon>
        <taxon>Rotifera</taxon>
        <taxon>Eurotatoria</taxon>
        <taxon>Bdelloidea</taxon>
        <taxon>Philodinida</taxon>
        <taxon>Philodinidae</taxon>
        <taxon>Didymodactylos</taxon>
    </lineage>
</organism>
<name>A0A8S2TLQ2_9BILA</name>
<sequence>MTEPKHSDDFDSSPTELPSSLPLPHSKYSTKTTTYGKIRIDLKNKSSERLLIEKLYERYNPTSEKNRQIEEQLWSFLDKDIIDNKNIDYFGLDNAHYRNLTFDKDLKIPQNEQGQRLDQQQLDENKVLSKESHKKKKSRHIKKPEQTENYIDQMAFPELMEKTKIKQQQQVRQSDATNKQLKNEKFNYIDEQYFGTIKETGDGPNEMQHQIQAKSNEMPKTEDMNYIDQNYFSTEFNKHTVKDDIMADKINNESLLTKKKSGNCNIVALFIL</sequence>
<feature type="compositionally biased region" description="Basic residues" evidence="1">
    <location>
        <begin position="132"/>
        <end position="142"/>
    </location>
</feature>
<dbReference type="Proteomes" id="UP000677228">
    <property type="component" value="Unassembled WGS sequence"/>
</dbReference>
<proteinExistence type="predicted"/>
<dbReference type="AlphaFoldDB" id="A0A8S2TLQ2"/>
<evidence type="ECO:0000313" key="3">
    <source>
        <dbReference type="EMBL" id="CAF4295786.1"/>
    </source>
</evidence>
<feature type="region of interest" description="Disordered" evidence="1">
    <location>
        <begin position="111"/>
        <end position="150"/>
    </location>
</feature>
<accession>A0A8S2TLQ2</accession>
<dbReference type="Proteomes" id="UP000682733">
    <property type="component" value="Unassembled WGS sequence"/>
</dbReference>
<reference evidence="3" key="1">
    <citation type="submission" date="2021-02" db="EMBL/GenBank/DDBJ databases">
        <authorList>
            <person name="Nowell W R."/>
        </authorList>
    </citation>
    <scope>NUCLEOTIDE SEQUENCE</scope>
</reference>
<gene>
    <name evidence="2" type="ORF">OVA965_LOCUS37232</name>
    <name evidence="3" type="ORF">TMI583_LOCUS38295</name>
</gene>
<feature type="compositionally biased region" description="Low complexity" evidence="1">
    <location>
        <begin position="12"/>
        <end position="30"/>
    </location>
</feature>
<evidence type="ECO:0000256" key="1">
    <source>
        <dbReference type="SAM" id="MobiDB-lite"/>
    </source>
</evidence>
<comment type="caution">
    <text evidence="3">The sequence shown here is derived from an EMBL/GenBank/DDBJ whole genome shotgun (WGS) entry which is preliminary data.</text>
</comment>